<feature type="domain" description="Reverse transcriptase zinc-binding" evidence="1">
    <location>
        <begin position="13"/>
        <end position="98"/>
    </location>
</feature>
<keyword evidence="3" id="KW-1185">Reference proteome</keyword>
<reference evidence="2" key="2">
    <citation type="submission" date="2022-01" db="EMBL/GenBank/DDBJ databases">
        <authorList>
            <person name="Yamashiro T."/>
            <person name="Shiraishi A."/>
            <person name="Satake H."/>
            <person name="Nakayama K."/>
        </authorList>
    </citation>
    <scope>NUCLEOTIDE SEQUENCE</scope>
</reference>
<keyword evidence="2" id="KW-0548">Nucleotidyltransferase</keyword>
<sequence>MLPVNIQKYSKGFSIASARKHIDEHILNGCPISTRWSRCVPIKVIVFIWRLRLDKLPTLMNMDRKGIDVDSLLCPVCREHVESVNHLFFSCGMARDLWVLLARWCDLDISELHNIAEWLLWIDDCQVSKKARLILEGVVAMMM</sequence>
<evidence type="ECO:0000259" key="1">
    <source>
        <dbReference type="Pfam" id="PF13966"/>
    </source>
</evidence>
<dbReference type="Proteomes" id="UP001151760">
    <property type="component" value="Unassembled WGS sequence"/>
</dbReference>
<gene>
    <name evidence="2" type="ORF">Tco_0627665</name>
</gene>
<dbReference type="InterPro" id="IPR026960">
    <property type="entry name" value="RVT-Znf"/>
</dbReference>
<name>A0ABQ4WN86_9ASTR</name>
<keyword evidence="2" id="KW-0808">Transferase</keyword>
<reference evidence="2" key="1">
    <citation type="journal article" date="2022" name="Int. J. Mol. Sci.">
        <title>Draft Genome of Tanacetum Coccineum: Genomic Comparison of Closely Related Tanacetum-Family Plants.</title>
        <authorList>
            <person name="Yamashiro T."/>
            <person name="Shiraishi A."/>
            <person name="Nakayama K."/>
            <person name="Satake H."/>
        </authorList>
    </citation>
    <scope>NUCLEOTIDE SEQUENCE</scope>
</reference>
<evidence type="ECO:0000313" key="3">
    <source>
        <dbReference type="Proteomes" id="UP001151760"/>
    </source>
</evidence>
<organism evidence="2 3">
    <name type="scientific">Tanacetum coccineum</name>
    <dbReference type="NCBI Taxonomy" id="301880"/>
    <lineage>
        <taxon>Eukaryota</taxon>
        <taxon>Viridiplantae</taxon>
        <taxon>Streptophyta</taxon>
        <taxon>Embryophyta</taxon>
        <taxon>Tracheophyta</taxon>
        <taxon>Spermatophyta</taxon>
        <taxon>Magnoliopsida</taxon>
        <taxon>eudicotyledons</taxon>
        <taxon>Gunneridae</taxon>
        <taxon>Pentapetalae</taxon>
        <taxon>asterids</taxon>
        <taxon>campanulids</taxon>
        <taxon>Asterales</taxon>
        <taxon>Asteraceae</taxon>
        <taxon>Asteroideae</taxon>
        <taxon>Anthemideae</taxon>
        <taxon>Anthemidinae</taxon>
        <taxon>Tanacetum</taxon>
    </lineage>
</organism>
<proteinExistence type="predicted"/>
<keyword evidence="2" id="KW-0695">RNA-directed DNA polymerase</keyword>
<comment type="caution">
    <text evidence="2">The sequence shown here is derived from an EMBL/GenBank/DDBJ whole genome shotgun (WGS) entry which is preliminary data.</text>
</comment>
<dbReference type="Pfam" id="PF13966">
    <property type="entry name" value="zf-RVT"/>
    <property type="match status" value="1"/>
</dbReference>
<evidence type="ECO:0000313" key="2">
    <source>
        <dbReference type="EMBL" id="GJS54303.1"/>
    </source>
</evidence>
<dbReference type="EMBL" id="BQNB010008788">
    <property type="protein sequence ID" value="GJS54303.1"/>
    <property type="molecule type" value="Genomic_DNA"/>
</dbReference>
<dbReference type="GO" id="GO:0003964">
    <property type="term" value="F:RNA-directed DNA polymerase activity"/>
    <property type="evidence" value="ECO:0007669"/>
    <property type="project" value="UniProtKB-KW"/>
</dbReference>
<protein>
    <submittedName>
        <fullName evidence="2">RNA-directed DNA polymerase, eukaryota, reverse transcriptase zinc-binding domain protein</fullName>
    </submittedName>
</protein>
<accession>A0ABQ4WN86</accession>